<dbReference type="SUPFAM" id="SSF52540">
    <property type="entry name" value="P-loop containing nucleoside triphosphate hydrolases"/>
    <property type="match status" value="1"/>
</dbReference>
<feature type="domain" description="MRB1590-like C-terminal" evidence="3">
    <location>
        <begin position="472"/>
        <end position="569"/>
    </location>
</feature>
<accession>A0A367G2R0</accession>
<name>A0A367G2R0_9FIRM</name>
<organism evidence="4 5">
    <name type="scientific">Blautia obeum</name>
    <dbReference type="NCBI Taxonomy" id="40520"/>
    <lineage>
        <taxon>Bacteria</taxon>
        <taxon>Bacillati</taxon>
        <taxon>Bacillota</taxon>
        <taxon>Clostridia</taxon>
        <taxon>Lachnospirales</taxon>
        <taxon>Lachnospiraceae</taxon>
        <taxon>Blautia</taxon>
    </lineage>
</organism>
<evidence type="ECO:0000259" key="1">
    <source>
        <dbReference type="Pfam" id="PF09818"/>
    </source>
</evidence>
<dbReference type="InterPro" id="IPR049069">
    <property type="entry name" value="MRB1590-like_C"/>
</dbReference>
<gene>
    <name evidence="4" type="ORF">C4886_08095</name>
</gene>
<dbReference type="InterPro" id="IPR046833">
    <property type="entry name" value="ABC_N"/>
</dbReference>
<dbReference type="InterPro" id="IPR019195">
    <property type="entry name" value="ABC_ATPase_put"/>
</dbReference>
<dbReference type="InterPro" id="IPR046834">
    <property type="entry name" value="ABC_ATPase_C"/>
</dbReference>
<dbReference type="AlphaFoldDB" id="A0A367G2R0"/>
<feature type="domain" description="ATPase of the ABC class C-terminal" evidence="1">
    <location>
        <begin position="171"/>
        <end position="437"/>
    </location>
</feature>
<protein>
    <submittedName>
        <fullName evidence="4">Isopentenyl-diphosphate delta-isomerase</fullName>
    </submittedName>
</protein>
<dbReference type="Pfam" id="PF21117">
    <property type="entry name" value="MRB1590_C"/>
    <property type="match status" value="1"/>
</dbReference>
<dbReference type="Pfam" id="PF20446">
    <property type="entry name" value="ABC_N"/>
    <property type="match status" value="1"/>
</dbReference>
<dbReference type="Pfam" id="PF09818">
    <property type="entry name" value="ABC_ATPase"/>
    <property type="match status" value="1"/>
</dbReference>
<sequence length="570" mass="63835">MQASAQLKELLHSINRKSYPAYKSLRGAYQFDRYILSIDHVQGDPFASPSHISVKLSHRDTGFPAEYYKDSLTRITLGDFLNRQFEQQVNRYTFRAKGSGKSGLISVSHCGQEVLARTACEITEKGITARFFIGFPANGRTINSPELEKILFDFLPICVHKAFFYRNLDPEALRKAICLAEDQAFIRQELKKRSLAAFVSDGAILPRESGISSRPMKNSVPFVSPESLRVSMELPHRGTITGMGIPCGITLIVGGGYHGKSTLLNALELGIYDHISGDGREYVITDPSAQKLRSEDGRFIKDVDISLFINDLPNKKDTLCFSTEDASGSTSQAAGIVESMEAGSKVFLLDEDTSATNFMVRDSFMQRVICREKEPITPFLERARDLYEKAGISTILVAGSSGAFFHIADTVIQMDNYHPVDITAVTKKLCQEYPLSDIETPAFRLPGSHRIMTRAKVAPSRHSRPGQPERLKTKVHGKDGFSLEKTEVDLRYVEQLIDSEQTASLALLLKYACEHLIDGKRTLPEIITYLDTQLKRQGLSFFSEGSYIPCGYAMPRIQEIYSCFNRYRRP</sequence>
<dbReference type="PANTHER" id="PTHR38149">
    <property type="entry name" value="ATPASE"/>
    <property type="match status" value="1"/>
</dbReference>
<evidence type="ECO:0000313" key="5">
    <source>
        <dbReference type="Proteomes" id="UP000253208"/>
    </source>
</evidence>
<evidence type="ECO:0000259" key="3">
    <source>
        <dbReference type="Pfam" id="PF21117"/>
    </source>
</evidence>
<keyword evidence="4" id="KW-0413">Isomerase</keyword>
<dbReference type="Proteomes" id="UP000253208">
    <property type="component" value="Unassembled WGS sequence"/>
</dbReference>
<reference evidence="4 5" key="1">
    <citation type="submission" date="2018-02" db="EMBL/GenBank/DDBJ databases">
        <title>Complete genome sequencing of Faecalibacterium prausnitzii strains isolated from the human gut.</title>
        <authorList>
            <person name="Fitzgerald B.C."/>
            <person name="Shkoporov A.N."/>
            <person name="Ross P.R."/>
            <person name="Hill C."/>
        </authorList>
    </citation>
    <scope>NUCLEOTIDE SEQUENCE [LARGE SCALE GENOMIC DNA]</scope>
    <source>
        <strain evidence="4 5">APC942/31-1</strain>
    </source>
</reference>
<feature type="domain" description="ATPase of the ABC class N-terminal" evidence="2">
    <location>
        <begin position="6"/>
        <end position="165"/>
    </location>
</feature>
<comment type="caution">
    <text evidence="4">The sequence shown here is derived from an EMBL/GenBank/DDBJ whole genome shotgun (WGS) entry which is preliminary data.</text>
</comment>
<dbReference type="InterPro" id="IPR027417">
    <property type="entry name" value="P-loop_NTPase"/>
</dbReference>
<dbReference type="PANTHER" id="PTHR38149:SF1">
    <property type="entry name" value="ATPASE"/>
    <property type="match status" value="1"/>
</dbReference>
<dbReference type="GO" id="GO:0016853">
    <property type="term" value="F:isomerase activity"/>
    <property type="evidence" value="ECO:0007669"/>
    <property type="project" value="UniProtKB-KW"/>
</dbReference>
<proteinExistence type="predicted"/>
<dbReference type="EMBL" id="PSQG01000009">
    <property type="protein sequence ID" value="RCH44261.1"/>
    <property type="molecule type" value="Genomic_DNA"/>
</dbReference>
<evidence type="ECO:0000259" key="2">
    <source>
        <dbReference type="Pfam" id="PF20446"/>
    </source>
</evidence>
<evidence type="ECO:0000313" key="4">
    <source>
        <dbReference type="EMBL" id="RCH44261.1"/>
    </source>
</evidence>
<dbReference type="RefSeq" id="WP_114002080.1">
    <property type="nucleotide sequence ID" value="NZ_PSQG01000009.1"/>
</dbReference>